<accession>A0ACC1HII6</accession>
<sequence length="136" mass="14837">LRMSHPHYFKLLPLYLQAFKIVSRYRYRLTSHRFIHDMFNVQLAPMLSELVESEGVGSSLTPMYSQQRSNASAPSLSSTVMTTMSSVPLTTNDSAFSRSMSVEGEGGTGPTQDTTASRNEGAVTVALRGPGYAGIL</sequence>
<protein>
    <submittedName>
        <fullName evidence="1">Uncharacterized protein</fullName>
    </submittedName>
</protein>
<evidence type="ECO:0000313" key="1">
    <source>
        <dbReference type="EMBL" id="KAJ1676349.1"/>
    </source>
</evidence>
<comment type="caution">
    <text evidence="1">The sequence shown here is derived from an EMBL/GenBank/DDBJ whole genome shotgun (WGS) entry which is preliminary data.</text>
</comment>
<gene>
    <name evidence="1" type="ORF">EV182_008369</name>
</gene>
<name>A0ACC1HII6_9FUNG</name>
<evidence type="ECO:0000313" key="2">
    <source>
        <dbReference type="Proteomes" id="UP001145114"/>
    </source>
</evidence>
<dbReference type="Proteomes" id="UP001145114">
    <property type="component" value="Unassembled WGS sequence"/>
</dbReference>
<organism evidence="1 2">
    <name type="scientific">Spiromyces aspiralis</name>
    <dbReference type="NCBI Taxonomy" id="68401"/>
    <lineage>
        <taxon>Eukaryota</taxon>
        <taxon>Fungi</taxon>
        <taxon>Fungi incertae sedis</taxon>
        <taxon>Zoopagomycota</taxon>
        <taxon>Kickxellomycotina</taxon>
        <taxon>Kickxellomycetes</taxon>
        <taxon>Kickxellales</taxon>
        <taxon>Kickxellaceae</taxon>
        <taxon>Spiromyces</taxon>
    </lineage>
</organism>
<dbReference type="EMBL" id="JAMZIH010004265">
    <property type="protein sequence ID" value="KAJ1676349.1"/>
    <property type="molecule type" value="Genomic_DNA"/>
</dbReference>
<reference evidence="1" key="1">
    <citation type="submission" date="2022-06" db="EMBL/GenBank/DDBJ databases">
        <title>Phylogenomic reconstructions and comparative analyses of Kickxellomycotina fungi.</title>
        <authorList>
            <person name="Reynolds N.K."/>
            <person name="Stajich J.E."/>
            <person name="Barry K."/>
            <person name="Grigoriev I.V."/>
            <person name="Crous P."/>
            <person name="Smith M.E."/>
        </authorList>
    </citation>
    <scope>NUCLEOTIDE SEQUENCE</scope>
    <source>
        <strain evidence="1">RSA 2271</strain>
    </source>
</reference>
<feature type="non-terminal residue" evidence="1">
    <location>
        <position position="1"/>
    </location>
</feature>
<proteinExistence type="predicted"/>
<keyword evidence="2" id="KW-1185">Reference proteome</keyword>